<evidence type="ECO:0000313" key="1">
    <source>
        <dbReference type="EMBL" id="KAF0761837.1"/>
    </source>
</evidence>
<dbReference type="AlphaFoldDB" id="A0A6G0YVK3"/>
<keyword evidence="2" id="KW-1185">Reference proteome</keyword>
<accession>A0A6G0YVK3</accession>
<proteinExistence type="predicted"/>
<dbReference type="Proteomes" id="UP000478052">
    <property type="component" value="Unassembled WGS sequence"/>
</dbReference>
<sequence length="96" mass="10583">MTTLPAIVSQASRMVRYLNTTYGSSPTLYDNIKSLIEDMREDFMHAIDRTDDDNDPGVVNEIKSLAVGALVQLWYGQDVCGRYGMGGGEQPSPKIP</sequence>
<dbReference type="EMBL" id="VUJU01002284">
    <property type="protein sequence ID" value="KAF0761837.1"/>
    <property type="molecule type" value="Genomic_DNA"/>
</dbReference>
<name>A0A6G0YVK3_APHCR</name>
<evidence type="ECO:0000313" key="2">
    <source>
        <dbReference type="Proteomes" id="UP000478052"/>
    </source>
</evidence>
<gene>
    <name evidence="1" type="ORF">FWK35_00013297</name>
</gene>
<comment type="caution">
    <text evidence="1">The sequence shown here is derived from an EMBL/GenBank/DDBJ whole genome shotgun (WGS) entry which is preliminary data.</text>
</comment>
<organism evidence="1 2">
    <name type="scientific">Aphis craccivora</name>
    <name type="common">Cowpea aphid</name>
    <dbReference type="NCBI Taxonomy" id="307492"/>
    <lineage>
        <taxon>Eukaryota</taxon>
        <taxon>Metazoa</taxon>
        <taxon>Ecdysozoa</taxon>
        <taxon>Arthropoda</taxon>
        <taxon>Hexapoda</taxon>
        <taxon>Insecta</taxon>
        <taxon>Pterygota</taxon>
        <taxon>Neoptera</taxon>
        <taxon>Paraneoptera</taxon>
        <taxon>Hemiptera</taxon>
        <taxon>Sternorrhyncha</taxon>
        <taxon>Aphidomorpha</taxon>
        <taxon>Aphidoidea</taxon>
        <taxon>Aphididae</taxon>
        <taxon>Aphidini</taxon>
        <taxon>Aphis</taxon>
        <taxon>Aphis</taxon>
    </lineage>
</organism>
<reference evidence="1 2" key="1">
    <citation type="submission" date="2019-08" db="EMBL/GenBank/DDBJ databases">
        <title>Whole genome of Aphis craccivora.</title>
        <authorList>
            <person name="Voronova N.V."/>
            <person name="Shulinski R.S."/>
            <person name="Bandarenka Y.V."/>
            <person name="Zhorov D.G."/>
            <person name="Warner D."/>
        </authorList>
    </citation>
    <scope>NUCLEOTIDE SEQUENCE [LARGE SCALE GENOMIC DNA]</scope>
    <source>
        <strain evidence="1">180601</strain>
        <tissue evidence="1">Whole Body</tissue>
    </source>
</reference>
<protein>
    <submittedName>
        <fullName evidence="1">Uncharacterized protein</fullName>
    </submittedName>
</protein>